<dbReference type="EMBL" id="JBBMFA010000113">
    <property type="protein sequence ID" value="MEQ2521727.1"/>
    <property type="molecule type" value="Genomic_DNA"/>
</dbReference>
<dbReference type="Gene3D" id="1.10.1760.20">
    <property type="match status" value="1"/>
</dbReference>
<keyword evidence="1" id="KW-0812">Transmembrane</keyword>
<organism evidence="2 3">
    <name type="scientific">Ruthenibacterium intestinale</name>
    <dbReference type="NCBI Taxonomy" id="3133163"/>
    <lineage>
        <taxon>Bacteria</taxon>
        <taxon>Bacillati</taxon>
        <taxon>Bacillota</taxon>
        <taxon>Clostridia</taxon>
        <taxon>Eubacteriales</taxon>
        <taxon>Oscillospiraceae</taxon>
        <taxon>Ruthenibacterium</taxon>
    </lineage>
</organism>
<dbReference type="Pfam" id="PF07456">
    <property type="entry name" value="Hpre_diP_synt_I"/>
    <property type="match status" value="1"/>
</dbReference>
<name>A0ABV1GIQ3_9FIRM</name>
<evidence type="ECO:0000313" key="2">
    <source>
        <dbReference type="EMBL" id="MEQ2521727.1"/>
    </source>
</evidence>
<accession>A0ABV1GIQ3</accession>
<feature type="transmembrane region" description="Helical" evidence="1">
    <location>
        <begin position="109"/>
        <end position="132"/>
    </location>
</feature>
<dbReference type="InterPro" id="IPR010898">
    <property type="entry name" value="Hpre_diP_synth_I"/>
</dbReference>
<protein>
    <submittedName>
        <fullName evidence="2">Gx transporter family protein</fullName>
    </submittedName>
</protein>
<proteinExistence type="predicted"/>
<feature type="transmembrane region" description="Helical" evidence="1">
    <location>
        <begin position="81"/>
        <end position="103"/>
    </location>
</feature>
<evidence type="ECO:0000256" key="1">
    <source>
        <dbReference type="SAM" id="Phobius"/>
    </source>
</evidence>
<gene>
    <name evidence="2" type="ORF">WMO24_15020</name>
</gene>
<feature type="transmembrane region" description="Helical" evidence="1">
    <location>
        <begin position="46"/>
        <end position="69"/>
    </location>
</feature>
<dbReference type="InterPro" id="IPR014535">
    <property type="entry name" value="Hpre_diP_synt_I"/>
</dbReference>
<dbReference type="PIRSF" id="PIRSF027391">
    <property type="entry name" value="Hpre_diP_synt_I"/>
    <property type="match status" value="1"/>
</dbReference>
<keyword evidence="1" id="KW-0472">Membrane</keyword>
<keyword evidence="3" id="KW-1185">Reference proteome</keyword>
<comment type="caution">
    <text evidence="2">The sequence shown here is derived from an EMBL/GenBank/DDBJ whole genome shotgun (WGS) entry which is preliminary data.</text>
</comment>
<dbReference type="Proteomes" id="UP001477672">
    <property type="component" value="Unassembled WGS sequence"/>
</dbReference>
<feature type="transmembrane region" description="Helical" evidence="1">
    <location>
        <begin position="139"/>
        <end position="160"/>
    </location>
</feature>
<sequence>MKKGRTGKAYRVALVGMLFALAIVLSLVEGMLTPLLGLPPGVKPGLANIVVMYALFFLGASQAATLVGLKAFFVLITRGIVAGALSVCGGMAALFVMLLARRVAGGNSYFILSVSGAIAHNVGQLCLVNLLLTRSVYTFYYLPVLLISGLVMGSLTSLSLKALLPALEKINCDIIEKKSQ</sequence>
<keyword evidence="1" id="KW-1133">Transmembrane helix</keyword>
<reference evidence="2 3" key="1">
    <citation type="submission" date="2024-03" db="EMBL/GenBank/DDBJ databases">
        <title>Human intestinal bacterial collection.</title>
        <authorList>
            <person name="Pauvert C."/>
            <person name="Hitch T.C.A."/>
            <person name="Clavel T."/>
        </authorList>
    </citation>
    <scope>NUCLEOTIDE SEQUENCE [LARGE SCALE GENOMIC DNA]</scope>
    <source>
        <strain evidence="2 3">CLA-JM-H11</strain>
    </source>
</reference>
<evidence type="ECO:0000313" key="3">
    <source>
        <dbReference type="Proteomes" id="UP001477672"/>
    </source>
</evidence>
<dbReference type="RefSeq" id="WP_349217198.1">
    <property type="nucleotide sequence ID" value="NZ_JBBMFA010000113.1"/>
</dbReference>